<feature type="transmembrane region" description="Helical" evidence="7">
    <location>
        <begin position="194"/>
        <end position="215"/>
    </location>
</feature>
<dbReference type="Proteomes" id="UP000218811">
    <property type="component" value="Unassembled WGS sequence"/>
</dbReference>
<dbReference type="OrthoDB" id="2116389at2759"/>
<dbReference type="Gene3D" id="1.10.4160.10">
    <property type="entry name" value="Hydantoin permease"/>
    <property type="match status" value="1"/>
</dbReference>
<dbReference type="EMBL" id="KB467931">
    <property type="protein sequence ID" value="PCH37475.1"/>
    <property type="molecule type" value="Genomic_DNA"/>
</dbReference>
<keyword evidence="3" id="KW-0813">Transport</keyword>
<organism evidence="8 9">
    <name type="scientific">Wolfiporia cocos (strain MD-104)</name>
    <name type="common">Brown rot fungus</name>
    <dbReference type="NCBI Taxonomy" id="742152"/>
    <lineage>
        <taxon>Eukaryota</taxon>
        <taxon>Fungi</taxon>
        <taxon>Dikarya</taxon>
        <taxon>Basidiomycota</taxon>
        <taxon>Agaricomycotina</taxon>
        <taxon>Agaricomycetes</taxon>
        <taxon>Polyporales</taxon>
        <taxon>Phaeolaceae</taxon>
        <taxon>Wolfiporia</taxon>
    </lineage>
</organism>
<dbReference type="STRING" id="742152.A0A2H3J755"/>
<dbReference type="PANTHER" id="PTHR31806">
    <property type="entry name" value="PURINE-CYTOSINE PERMEASE FCY2-RELATED"/>
    <property type="match status" value="1"/>
</dbReference>
<comment type="similarity">
    <text evidence="2">Belongs to the purine-cytosine permease (2.A.39) family.</text>
</comment>
<feature type="transmembrane region" description="Helical" evidence="7">
    <location>
        <begin position="321"/>
        <end position="343"/>
    </location>
</feature>
<evidence type="ECO:0000256" key="2">
    <source>
        <dbReference type="ARBA" id="ARBA00008974"/>
    </source>
</evidence>
<proteinExistence type="inferred from homology"/>
<evidence type="ECO:0000256" key="4">
    <source>
        <dbReference type="ARBA" id="ARBA00022692"/>
    </source>
</evidence>
<keyword evidence="9" id="KW-1185">Reference proteome</keyword>
<evidence type="ECO:0008006" key="10">
    <source>
        <dbReference type="Google" id="ProtNLM"/>
    </source>
</evidence>
<keyword evidence="4 7" id="KW-0812">Transmembrane</keyword>
<feature type="transmembrane region" description="Helical" evidence="7">
    <location>
        <begin position="149"/>
        <end position="173"/>
    </location>
</feature>
<feature type="transmembrane region" description="Helical" evidence="7">
    <location>
        <begin position="12"/>
        <end position="37"/>
    </location>
</feature>
<feature type="transmembrane region" description="Helical" evidence="7">
    <location>
        <begin position="355"/>
        <end position="374"/>
    </location>
</feature>
<dbReference type="AlphaFoldDB" id="A0A2H3J755"/>
<evidence type="ECO:0000313" key="9">
    <source>
        <dbReference type="Proteomes" id="UP000218811"/>
    </source>
</evidence>
<feature type="transmembrane region" description="Helical" evidence="7">
    <location>
        <begin position="78"/>
        <end position="96"/>
    </location>
</feature>
<evidence type="ECO:0000256" key="1">
    <source>
        <dbReference type="ARBA" id="ARBA00004141"/>
    </source>
</evidence>
<evidence type="ECO:0000313" key="8">
    <source>
        <dbReference type="EMBL" id="PCH37475.1"/>
    </source>
</evidence>
<accession>A0A2H3J755</accession>
<dbReference type="GO" id="GO:0005886">
    <property type="term" value="C:plasma membrane"/>
    <property type="evidence" value="ECO:0007669"/>
    <property type="project" value="TreeGrafter"/>
</dbReference>
<sequence>MRAMVQARFSWGYYGAIIPCVLNIISLQGYLIINTIIGGQTLGSISPHVGAPLGIVIIALVTLAVVFSGYQVLHWYEMIVWIPNVIAFVVLLAVSGSHIRHVPLSGPVAAEASAIMTFGATLAATNVSWSAITPDYGVYHNGKASGWRIFAYAYAGFLISCLPVHLLGAALTATAPYVPAWRTGLGNGNNIGGLIAATLLPAGGFGKFLLVLLSLTAPSQTAPTVYSMCTSLMTALPVSARVPRFLLAMIPTAIVIPVAIIGSARFYSTFDNILAFIGYWTAPFCAIVFVEHFVFRKSKWSTYQVLEAWNRPEHPNLSRGYAAVFTFVATIGIIVLFMQQQWWTGPIARTGTGDLGMLCGFIFAAIMYLAARWVERRWETDTWKAA</sequence>
<evidence type="ECO:0000256" key="7">
    <source>
        <dbReference type="SAM" id="Phobius"/>
    </source>
</evidence>
<name>A0A2H3J755_WOLCO</name>
<dbReference type="GO" id="GO:0022857">
    <property type="term" value="F:transmembrane transporter activity"/>
    <property type="evidence" value="ECO:0007669"/>
    <property type="project" value="InterPro"/>
</dbReference>
<gene>
    <name evidence="8" type="ORF">WOLCODRAFT_140883</name>
</gene>
<feature type="transmembrane region" description="Helical" evidence="7">
    <location>
        <begin position="108"/>
        <end position="129"/>
    </location>
</feature>
<feature type="transmembrane region" description="Helical" evidence="7">
    <location>
        <begin position="273"/>
        <end position="295"/>
    </location>
</feature>
<dbReference type="Pfam" id="PF02133">
    <property type="entry name" value="Transp_cyt_pur"/>
    <property type="match status" value="1"/>
</dbReference>
<protein>
    <recommendedName>
        <fullName evidence="10">Cytosine-purine permease</fullName>
    </recommendedName>
</protein>
<dbReference type="OMA" id="MIACAIT"/>
<reference evidence="8 9" key="1">
    <citation type="journal article" date="2012" name="Science">
        <title>The Paleozoic origin of enzymatic lignin decomposition reconstructed from 31 fungal genomes.</title>
        <authorList>
            <person name="Floudas D."/>
            <person name="Binder M."/>
            <person name="Riley R."/>
            <person name="Barry K."/>
            <person name="Blanchette R.A."/>
            <person name="Henrissat B."/>
            <person name="Martinez A.T."/>
            <person name="Otillar R."/>
            <person name="Spatafora J.W."/>
            <person name="Yadav J.S."/>
            <person name="Aerts A."/>
            <person name="Benoit I."/>
            <person name="Boyd A."/>
            <person name="Carlson A."/>
            <person name="Copeland A."/>
            <person name="Coutinho P.M."/>
            <person name="de Vries R.P."/>
            <person name="Ferreira P."/>
            <person name="Findley K."/>
            <person name="Foster B."/>
            <person name="Gaskell J."/>
            <person name="Glotzer D."/>
            <person name="Gorecki P."/>
            <person name="Heitman J."/>
            <person name="Hesse C."/>
            <person name="Hori C."/>
            <person name="Igarashi K."/>
            <person name="Jurgens J.A."/>
            <person name="Kallen N."/>
            <person name="Kersten P."/>
            <person name="Kohler A."/>
            <person name="Kuees U."/>
            <person name="Kumar T.K.A."/>
            <person name="Kuo A."/>
            <person name="LaButti K."/>
            <person name="Larrondo L.F."/>
            <person name="Lindquist E."/>
            <person name="Ling A."/>
            <person name="Lombard V."/>
            <person name="Lucas S."/>
            <person name="Lundell T."/>
            <person name="Martin R."/>
            <person name="McLaughlin D.J."/>
            <person name="Morgenstern I."/>
            <person name="Morin E."/>
            <person name="Murat C."/>
            <person name="Nagy L.G."/>
            <person name="Nolan M."/>
            <person name="Ohm R.A."/>
            <person name="Patyshakuliyeva A."/>
            <person name="Rokas A."/>
            <person name="Ruiz-Duenas F.J."/>
            <person name="Sabat G."/>
            <person name="Salamov A."/>
            <person name="Samejima M."/>
            <person name="Schmutz J."/>
            <person name="Slot J.C."/>
            <person name="St John F."/>
            <person name="Stenlid J."/>
            <person name="Sun H."/>
            <person name="Sun S."/>
            <person name="Syed K."/>
            <person name="Tsang A."/>
            <person name="Wiebenga A."/>
            <person name="Young D."/>
            <person name="Pisabarro A."/>
            <person name="Eastwood D.C."/>
            <person name="Martin F."/>
            <person name="Cullen D."/>
            <person name="Grigoriev I.V."/>
            <person name="Hibbett D.S."/>
        </authorList>
    </citation>
    <scope>NUCLEOTIDE SEQUENCE [LARGE SCALE GENOMIC DNA]</scope>
    <source>
        <strain evidence="8 9">MD-104</strain>
    </source>
</reference>
<feature type="transmembrane region" description="Helical" evidence="7">
    <location>
        <begin position="245"/>
        <end position="267"/>
    </location>
</feature>
<dbReference type="InterPro" id="IPR001248">
    <property type="entry name" value="Pur-cyt_permease"/>
</dbReference>
<keyword evidence="5 7" id="KW-1133">Transmembrane helix</keyword>
<evidence type="ECO:0000256" key="6">
    <source>
        <dbReference type="ARBA" id="ARBA00023136"/>
    </source>
</evidence>
<feature type="transmembrane region" description="Helical" evidence="7">
    <location>
        <begin position="49"/>
        <end position="72"/>
    </location>
</feature>
<comment type="subcellular location">
    <subcellularLocation>
        <location evidence="1">Membrane</location>
        <topology evidence="1">Multi-pass membrane protein</topology>
    </subcellularLocation>
</comment>
<evidence type="ECO:0000256" key="3">
    <source>
        <dbReference type="ARBA" id="ARBA00022448"/>
    </source>
</evidence>
<keyword evidence="6 7" id="KW-0472">Membrane</keyword>
<dbReference type="InterPro" id="IPR026030">
    <property type="entry name" value="Pur-cyt_permease_Fcy2/21/22"/>
</dbReference>
<evidence type="ECO:0000256" key="5">
    <source>
        <dbReference type="ARBA" id="ARBA00022989"/>
    </source>
</evidence>
<dbReference type="PANTHER" id="PTHR31806:SF5">
    <property type="entry name" value="PURINE-CYTOSINE PERMEASE FCY21"/>
    <property type="match status" value="1"/>
</dbReference>